<feature type="non-terminal residue" evidence="1">
    <location>
        <position position="296"/>
    </location>
</feature>
<protein>
    <submittedName>
        <fullName evidence="1">Uncharacterized protein</fullName>
    </submittedName>
</protein>
<dbReference type="AlphaFoldDB" id="A0A7D9E6P4"/>
<keyword evidence="2" id="KW-1185">Reference proteome</keyword>
<comment type="caution">
    <text evidence="1">The sequence shown here is derived from an EMBL/GenBank/DDBJ whole genome shotgun (WGS) entry which is preliminary data.</text>
</comment>
<gene>
    <name evidence="1" type="ORF">PACLA_8A051991</name>
</gene>
<dbReference type="Pfam" id="PF18804">
    <property type="entry name" value="CxC3"/>
    <property type="match status" value="1"/>
</dbReference>
<evidence type="ECO:0000313" key="2">
    <source>
        <dbReference type="Proteomes" id="UP001152795"/>
    </source>
</evidence>
<proteinExistence type="predicted"/>
<organism evidence="1 2">
    <name type="scientific">Paramuricea clavata</name>
    <name type="common">Red gorgonian</name>
    <name type="synonym">Violescent sea-whip</name>
    <dbReference type="NCBI Taxonomy" id="317549"/>
    <lineage>
        <taxon>Eukaryota</taxon>
        <taxon>Metazoa</taxon>
        <taxon>Cnidaria</taxon>
        <taxon>Anthozoa</taxon>
        <taxon>Octocorallia</taxon>
        <taxon>Malacalcyonacea</taxon>
        <taxon>Plexauridae</taxon>
        <taxon>Paramuricea</taxon>
    </lineage>
</organism>
<accession>A0A7D9E6P4</accession>
<dbReference type="PANTHER" id="PTHR33104">
    <property type="entry name" value="SI:DKEY-29D5.2"/>
    <property type="match status" value="1"/>
</dbReference>
<sequence length="296" mass="34383">MSSRLGRKKKPSTEEALQQVKELCEQYSKRKRKPVRFEINTDPKTGLRDFKGTYDSSRRCSRRSDVIVPAECSSEMCEPDDFSYEDNQVKGESLEDLITHCKTLLESMGSTEYVESNWTKRMTDMQEDWTKGRSSIFNWVVSDENHHSDKCSFCFGSDANVRCHQCGLSFYMCNICDERLHSSNPFHDREIWNGRFFEAVAPMEKFDGYRKTGSGRFDFNKCLVKCTNCNLVCEPLSDVQSIVRNGYWPGSLKSSSSYIFHQDLFHMWDIFQKRMPGTSQKSFFEGLEEISLTKGR</sequence>
<reference evidence="1" key="1">
    <citation type="submission" date="2020-04" db="EMBL/GenBank/DDBJ databases">
        <authorList>
            <person name="Alioto T."/>
            <person name="Alioto T."/>
            <person name="Gomez Garrido J."/>
        </authorList>
    </citation>
    <scope>NUCLEOTIDE SEQUENCE</scope>
    <source>
        <strain evidence="1">A484AB</strain>
    </source>
</reference>
<dbReference type="CDD" id="cd19757">
    <property type="entry name" value="Bbox1"/>
    <property type="match status" value="1"/>
</dbReference>
<dbReference type="InterPro" id="IPR040564">
    <property type="entry name" value="CxC3-like"/>
</dbReference>
<dbReference type="OrthoDB" id="5989103at2759"/>
<name>A0A7D9E6P4_PARCT</name>
<dbReference type="EMBL" id="CACRXK020004242">
    <property type="protein sequence ID" value="CAB4002044.1"/>
    <property type="molecule type" value="Genomic_DNA"/>
</dbReference>
<dbReference type="Proteomes" id="UP001152795">
    <property type="component" value="Unassembled WGS sequence"/>
</dbReference>
<dbReference type="PANTHER" id="PTHR33104:SF2">
    <property type="entry name" value="CXC3 LIKE CYSTEINE CLUSTER DOMAIN-CONTAINING PROTEIN"/>
    <property type="match status" value="1"/>
</dbReference>
<evidence type="ECO:0000313" key="1">
    <source>
        <dbReference type="EMBL" id="CAB4002044.1"/>
    </source>
</evidence>